<gene>
    <name evidence="1" type="ORF">GO755_04465</name>
</gene>
<dbReference type="EMBL" id="WPIN01000002">
    <property type="protein sequence ID" value="MVM29275.1"/>
    <property type="molecule type" value="Genomic_DNA"/>
</dbReference>
<evidence type="ECO:0000313" key="2">
    <source>
        <dbReference type="Proteomes" id="UP000436006"/>
    </source>
</evidence>
<dbReference type="AlphaFoldDB" id="A0A7K1S6A6"/>
<dbReference type="RefSeq" id="WP_157583503.1">
    <property type="nucleotide sequence ID" value="NZ_WPIN01000002.1"/>
</dbReference>
<keyword evidence="2" id="KW-1185">Reference proteome</keyword>
<proteinExistence type="predicted"/>
<reference evidence="1 2" key="1">
    <citation type="submission" date="2019-12" db="EMBL/GenBank/DDBJ databases">
        <title>Spirosoma sp. HMF4905 genome sequencing and assembly.</title>
        <authorList>
            <person name="Kang H."/>
            <person name="Cha I."/>
            <person name="Kim H."/>
            <person name="Joh K."/>
        </authorList>
    </citation>
    <scope>NUCLEOTIDE SEQUENCE [LARGE SCALE GENOMIC DNA]</scope>
    <source>
        <strain evidence="1 2">HMF4905</strain>
    </source>
</reference>
<sequence length="355" mass="41616">MQSSFLNADLYGQTQDEFAKSLRMAPQIPDDDAIGFLEYALLYLNLKESPIRVESSGRHQFSLKTFDGAWLFTTPLDGRELFYINYEKERELSIRHMYPNGYKIKLFNLQSDIVNLQHIRSLELKEKRGMCLPNAYAIEARLAYITDKEKWYTGSNFYELRSPWDHKAIREDIINGMVEHFPGVPRQQVKDYLSDYARKKGNADRWGELIYPLTQPGFEPGKVEGMDAEAYWNTNRWITGSVMVAFTHYYEWSIYIRETPDSVGVRIPILPENHNEVFSLRDIPEGQSRRKAICHAVRQHTRSIKSANDEVLRETLVKQYFRGETKFKWRGLEVNIIPSEYDLNRSKTSKKFVKV</sequence>
<organism evidence="1 2">
    <name type="scientific">Spirosoma arboris</name>
    <dbReference type="NCBI Taxonomy" id="2682092"/>
    <lineage>
        <taxon>Bacteria</taxon>
        <taxon>Pseudomonadati</taxon>
        <taxon>Bacteroidota</taxon>
        <taxon>Cytophagia</taxon>
        <taxon>Cytophagales</taxon>
        <taxon>Cytophagaceae</taxon>
        <taxon>Spirosoma</taxon>
    </lineage>
</organism>
<comment type="caution">
    <text evidence="1">The sequence shown here is derived from an EMBL/GenBank/DDBJ whole genome shotgun (WGS) entry which is preliminary data.</text>
</comment>
<accession>A0A7K1S6A6</accession>
<name>A0A7K1S6A6_9BACT</name>
<evidence type="ECO:0000313" key="1">
    <source>
        <dbReference type="EMBL" id="MVM29275.1"/>
    </source>
</evidence>
<protein>
    <submittedName>
        <fullName evidence="1">Uncharacterized protein</fullName>
    </submittedName>
</protein>
<dbReference type="Proteomes" id="UP000436006">
    <property type="component" value="Unassembled WGS sequence"/>
</dbReference>